<dbReference type="SMART" id="SM00855">
    <property type="entry name" value="PGAM"/>
    <property type="match status" value="1"/>
</dbReference>
<dbReference type="SUPFAM" id="SSF53254">
    <property type="entry name" value="Phosphoglycerate mutase-like"/>
    <property type="match status" value="1"/>
</dbReference>
<evidence type="ECO:0000256" key="1">
    <source>
        <dbReference type="PIRSR" id="PIRSR613078-1"/>
    </source>
</evidence>
<dbReference type="EMBL" id="JGZP01000004">
    <property type="protein sequence ID" value="KFJ01039.1"/>
    <property type="molecule type" value="Genomic_DNA"/>
</dbReference>
<dbReference type="GO" id="GO:0016791">
    <property type="term" value="F:phosphatase activity"/>
    <property type="evidence" value="ECO:0007669"/>
    <property type="project" value="TreeGrafter"/>
</dbReference>
<evidence type="ECO:0000256" key="2">
    <source>
        <dbReference type="PIRSR" id="PIRSR613078-2"/>
    </source>
</evidence>
<accession>A0A087DZT8</accession>
<dbReference type="InterPro" id="IPR013078">
    <property type="entry name" value="His_Pase_superF_clade-1"/>
</dbReference>
<proteinExistence type="predicted"/>
<feature type="binding site" evidence="2">
    <location>
        <begin position="13"/>
        <end position="20"/>
    </location>
    <ligand>
        <name>substrate</name>
    </ligand>
</feature>
<dbReference type="InterPro" id="IPR029033">
    <property type="entry name" value="His_PPase_superfam"/>
</dbReference>
<organism evidence="3 4">
    <name type="scientific">Bifidobacterium stellenboschense</name>
    <dbReference type="NCBI Taxonomy" id="762211"/>
    <lineage>
        <taxon>Bacteria</taxon>
        <taxon>Bacillati</taxon>
        <taxon>Actinomycetota</taxon>
        <taxon>Actinomycetes</taxon>
        <taxon>Bifidobacteriales</taxon>
        <taxon>Bifidobacteriaceae</taxon>
        <taxon>Bifidobacterium</taxon>
    </lineage>
</organism>
<evidence type="ECO:0000313" key="3">
    <source>
        <dbReference type="EMBL" id="KFJ01039.1"/>
    </source>
</evidence>
<dbReference type="PANTHER" id="PTHR48100:SF1">
    <property type="entry name" value="HISTIDINE PHOSPHATASE FAMILY PROTEIN-RELATED"/>
    <property type="match status" value="1"/>
</dbReference>
<keyword evidence="4" id="KW-1185">Reference proteome</keyword>
<dbReference type="InterPro" id="IPR050275">
    <property type="entry name" value="PGM_Phosphatase"/>
</dbReference>
<feature type="binding site" evidence="2">
    <location>
        <position position="71"/>
    </location>
    <ligand>
        <name>substrate</name>
    </ligand>
</feature>
<gene>
    <name evidence="3" type="ORF">BSTEL_0453</name>
</gene>
<dbReference type="CDD" id="cd07067">
    <property type="entry name" value="HP_PGM_like"/>
    <property type="match status" value="1"/>
</dbReference>
<name>A0A087DZT8_9BIFI</name>
<dbReference type="PANTHER" id="PTHR48100">
    <property type="entry name" value="BROAD-SPECIFICITY PHOSPHATASE YOR283W-RELATED"/>
    <property type="match status" value="1"/>
</dbReference>
<dbReference type="Gene3D" id="3.40.50.1240">
    <property type="entry name" value="Phosphoglycerate mutase-like"/>
    <property type="match status" value="1"/>
</dbReference>
<dbReference type="eggNOG" id="COG0406">
    <property type="taxonomic scope" value="Bacteria"/>
</dbReference>
<sequence>MMVRHVRNVFLVRHGRTSYNAAHKLQGQVDIPLDAVGRWQVVQTAAALKSLYVDRMPNVTGRLIVASDLSRAHATAQAFADALGGADAGVEVHDDERVRERSFGEWDGHAVAELAERYPEDFASWRLHGGGELKYGAEPKSHVGRRGVEALNDWATRAGSDTDLFVFSHGAWISQTLQTLLGLDKVDPTFGSIVSMRNAHWVRLTLMDMPDGTFRWRLAEYNHGPAIADTPEWERER</sequence>
<dbReference type="Pfam" id="PF00300">
    <property type="entry name" value="His_Phos_1"/>
    <property type="match status" value="1"/>
</dbReference>
<dbReference type="Proteomes" id="UP000029004">
    <property type="component" value="Unassembled WGS sequence"/>
</dbReference>
<dbReference type="GO" id="GO:0005737">
    <property type="term" value="C:cytoplasm"/>
    <property type="evidence" value="ECO:0007669"/>
    <property type="project" value="TreeGrafter"/>
</dbReference>
<reference evidence="3 4" key="1">
    <citation type="submission" date="2014-03" db="EMBL/GenBank/DDBJ databases">
        <title>Genomics of Bifidobacteria.</title>
        <authorList>
            <person name="Ventura M."/>
            <person name="Milani C."/>
            <person name="Lugli G.A."/>
        </authorList>
    </citation>
    <scope>NUCLEOTIDE SEQUENCE [LARGE SCALE GENOMIC DNA]</scope>
    <source>
        <strain evidence="3 4">DSM 23968</strain>
    </source>
</reference>
<dbReference type="STRING" id="762211.BSTEL_0453"/>
<feature type="active site" description="Tele-phosphohistidine intermediate" evidence="1">
    <location>
        <position position="14"/>
    </location>
</feature>
<feature type="active site" description="Proton donor/acceptor" evidence="1">
    <location>
        <position position="100"/>
    </location>
</feature>
<evidence type="ECO:0000313" key="4">
    <source>
        <dbReference type="Proteomes" id="UP000029004"/>
    </source>
</evidence>
<comment type="caution">
    <text evidence="3">The sequence shown here is derived from an EMBL/GenBank/DDBJ whole genome shotgun (WGS) entry which is preliminary data.</text>
</comment>
<protein>
    <submittedName>
        <fullName evidence="3">Phosphoglycerate mutase family protein</fullName>
    </submittedName>
</protein>
<dbReference type="AlphaFoldDB" id="A0A087DZT8"/>